<name>A0AA39MSU0_ARMTA</name>
<dbReference type="RefSeq" id="XP_060325310.1">
    <property type="nucleotide sequence ID" value="XM_060470073.1"/>
</dbReference>
<organism evidence="1 2">
    <name type="scientific">Armillaria tabescens</name>
    <name type="common">Ringless honey mushroom</name>
    <name type="synonym">Agaricus tabescens</name>
    <dbReference type="NCBI Taxonomy" id="1929756"/>
    <lineage>
        <taxon>Eukaryota</taxon>
        <taxon>Fungi</taxon>
        <taxon>Dikarya</taxon>
        <taxon>Basidiomycota</taxon>
        <taxon>Agaricomycotina</taxon>
        <taxon>Agaricomycetes</taxon>
        <taxon>Agaricomycetidae</taxon>
        <taxon>Agaricales</taxon>
        <taxon>Marasmiineae</taxon>
        <taxon>Physalacriaceae</taxon>
        <taxon>Desarmillaria</taxon>
    </lineage>
</organism>
<reference evidence="1" key="1">
    <citation type="submission" date="2023-06" db="EMBL/GenBank/DDBJ databases">
        <authorList>
            <consortium name="Lawrence Berkeley National Laboratory"/>
            <person name="Ahrendt S."/>
            <person name="Sahu N."/>
            <person name="Indic B."/>
            <person name="Wong-Bajracharya J."/>
            <person name="Merenyi Z."/>
            <person name="Ke H.-M."/>
            <person name="Monk M."/>
            <person name="Kocsube S."/>
            <person name="Drula E."/>
            <person name="Lipzen A."/>
            <person name="Balint B."/>
            <person name="Henrissat B."/>
            <person name="Andreopoulos B."/>
            <person name="Martin F.M."/>
            <person name="Harder C.B."/>
            <person name="Rigling D."/>
            <person name="Ford K.L."/>
            <person name="Foster G.D."/>
            <person name="Pangilinan J."/>
            <person name="Papanicolaou A."/>
            <person name="Barry K."/>
            <person name="LaButti K."/>
            <person name="Viragh M."/>
            <person name="Koriabine M."/>
            <person name="Yan M."/>
            <person name="Riley R."/>
            <person name="Champramary S."/>
            <person name="Plett K.L."/>
            <person name="Tsai I.J."/>
            <person name="Slot J."/>
            <person name="Sipos G."/>
            <person name="Plett J."/>
            <person name="Nagy L.G."/>
            <person name="Grigoriev I.V."/>
        </authorList>
    </citation>
    <scope>NUCLEOTIDE SEQUENCE</scope>
    <source>
        <strain evidence="1">CCBAS 213</strain>
    </source>
</reference>
<evidence type="ECO:0000313" key="2">
    <source>
        <dbReference type="Proteomes" id="UP001175211"/>
    </source>
</evidence>
<dbReference type="AlphaFoldDB" id="A0AA39MSU0"/>
<dbReference type="GeneID" id="85353621"/>
<protein>
    <submittedName>
        <fullName evidence="1">Uncharacterized protein</fullName>
    </submittedName>
</protein>
<proteinExistence type="predicted"/>
<comment type="caution">
    <text evidence="1">The sequence shown here is derived from an EMBL/GenBank/DDBJ whole genome shotgun (WGS) entry which is preliminary data.</text>
</comment>
<gene>
    <name evidence="1" type="ORF">EV420DRAFT_1484401</name>
</gene>
<dbReference type="Proteomes" id="UP001175211">
    <property type="component" value="Unassembled WGS sequence"/>
</dbReference>
<evidence type="ECO:0000313" key="1">
    <source>
        <dbReference type="EMBL" id="KAK0444963.1"/>
    </source>
</evidence>
<accession>A0AA39MSU0</accession>
<keyword evidence="2" id="KW-1185">Reference proteome</keyword>
<sequence>MHKAWKEKLVPNGTPIHFLADDKGTFTSSTGLESFSMRYPCYACLESSFCAHEDGLALRQRHLGSAPCVRGRPKGGHCDERKDDSGRTELRVLKLWKEERQKPCDLERRRVTWHPGFIQKVAIISQLMR</sequence>
<dbReference type="EMBL" id="JAUEPS010000051">
    <property type="protein sequence ID" value="KAK0444963.1"/>
    <property type="molecule type" value="Genomic_DNA"/>
</dbReference>